<dbReference type="InterPro" id="IPR008916">
    <property type="entry name" value="Retrov_capsid_C"/>
</dbReference>
<dbReference type="Gene3D" id="1.10.1200.30">
    <property type="match status" value="1"/>
</dbReference>
<dbReference type="InterPro" id="IPR045345">
    <property type="entry name" value="Gag_p24_C"/>
</dbReference>
<evidence type="ECO:0000313" key="4">
    <source>
        <dbReference type="Proteomes" id="UP000051836"/>
    </source>
</evidence>
<name>A0A0Q3M0R7_AMAAE</name>
<dbReference type="OrthoDB" id="9634552at2759"/>
<dbReference type="PANTHER" id="PTHR40389:SF4">
    <property type="match status" value="1"/>
</dbReference>
<dbReference type="EMBL" id="LMAW01002866">
    <property type="protein sequence ID" value="KQK76304.1"/>
    <property type="molecule type" value="Genomic_DNA"/>
</dbReference>
<evidence type="ECO:0000256" key="1">
    <source>
        <dbReference type="ARBA" id="ARBA00022581"/>
    </source>
</evidence>
<dbReference type="GO" id="GO:0016032">
    <property type="term" value="P:viral process"/>
    <property type="evidence" value="ECO:0007669"/>
    <property type="project" value="InterPro"/>
</dbReference>
<dbReference type="InterPro" id="IPR008919">
    <property type="entry name" value="Retrov_capsid_N"/>
</dbReference>
<proteinExistence type="predicted"/>
<dbReference type="Gene3D" id="1.10.375.10">
    <property type="entry name" value="Human Immunodeficiency Virus Type 1 Capsid Protein"/>
    <property type="match status" value="1"/>
</dbReference>
<dbReference type="Proteomes" id="UP000051836">
    <property type="component" value="Unassembled WGS sequence"/>
</dbReference>
<evidence type="ECO:0000259" key="2">
    <source>
        <dbReference type="Pfam" id="PF19317"/>
    </source>
</evidence>
<dbReference type="PANTHER" id="PTHR40389">
    <property type="entry name" value="ENDOGENOUS RETROVIRUS GROUP K MEMBER 24 GAG POLYPROTEIN-RELATED"/>
    <property type="match status" value="1"/>
</dbReference>
<dbReference type="STRING" id="12930.A0A0Q3M0R7"/>
<feature type="domain" description="Retroviral nucleocapsid Gag protein p24 C-terminal" evidence="2">
    <location>
        <begin position="42"/>
        <end position="110"/>
    </location>
</feature>
<sequence length="189" mass="20716">MGDPPVDTPQLQARLAPEVLRQSAELALKAMLRVPDVGISVKAFTGIRQAKDELYMHFIDCLETAIDKQVENDAAKDDLLLKLATENANLDCQKVLHMLKNPTLIDMIEASNRIGSIDYVNENLAGHLAAALQTAQRLCFRSWSLVDTHMAGAACFEPSCGYRSRIQGWSAAHRCRQCNGCPGIASTYG</sequence>
<accession>A0A0Q3M0R7</accession>
<dbReference type="SUPFAM" id="SSF47353">
    <property type="entry name" value="Retrovirus capsid dimerization domain-like"/>
    <property type="match status" value="1"/>
</dbReference>
<evidence type="ECO:0000313" key="3">
    <source>
        <dbReference type="EMBL" id="KQK76304.1"/>
    </source>
</evidence>
<dbReference type="InterPro" id="IPR050195">
    <property type="entry name" value="Primate_lentivir_Gag_pol-like"/>
</dbReference>
<comment type="caution">
    <text evidence="3">The sequence shown here is derived from an EMBL/GenBank/DDBJ whole genome shotgun (WGS) entry which is preliminary data.</text>
</comment>
<keyword evidence="4" id="KW-1185">Reference proteome</keyword>
<dbReference type="AlphaFoldDB" id="A0A0Q3M0R7"/>
<reference evidence="3 4" key="1">
    <citation type="submission" date="2015-10" db="EMBL/GenBank/DDBJ databases">
        <authorList>
            <person name="Gilbert D.G."/>
        </authorList>
    </citation>
    <scope>NUCLEOTIDE SEQUENCE [LARGE SCALE GENOMIC DNA]</scope>
    <source>
        <strain evidence="3">FVVF132</strain>
    </source>
</reference>
<dbReference type="Pfam" id="PF19317">
    <property type="entry name" value="Gag_p24_C"/>
    <property type="match status" value="1"/>
</dbReference>
<keyword evidence="1" id="KW-0945">Host-virus interaction</keyword>
<gene>
    <name evidence="3" type="ORF">AAES_137738</name>
</gene>
<organism evidence="3 4">
    <name type="scientific">Amazona aestiva</name>
    <name type="common">Blue-fronted Amazon parrot</name>
    <dbReference type="NCBI Taxonomy" id="12930"/>
    <lineage>
        <taxon>Eukaryota</taxon>
        <taxon>Metazoa</taxon>
        <taxon>Chordata</taxon>
        <taxon>Craniata</taxon>
        <taxon>Vertebrata</taxon>
        <taxon>Euteleostomi</taxon>
        <taxon>Archelosauria</taxon>
        <taxon>Archosauria</taxon>
        <taxon>Dinosauria</taxon>
        <taxon>Saurischia</taxon>
        <taxon>Theropoda</taxon>
        <taxon>Coelurosauria</taxon>
        <taxon>Aves</taxon>
        <taxon>Neognathae</taxon>
        <taxon>Neoaves</taxon>
        <taxon>Telluraves</taxon>
        <taxon>Australaves</taxon>
        <taxon>Psittaciformes</taxon>
        <taxon>Psittacidae</taxon>
        <taxon>Amazona</taxon>
    </lineage>
</organism>
<protein>
    <recommendedName>
        <fullName evidence="2">Retroviral nucleocapsid Gag protein p24 C-terminal domain-containing protein</fullName>
    </recommendedName>
</protein>